<dbReference type="PANTHER" id="PTHR22914:SF13">
    <property type="entry name" value="CHITIN SYNTHASE"/>
    <property type="match status" value="1"/>
</dbReference>
<dbReference type="GO" id="GO:0004100">
    <property type="term" value="F:chitin synthase activity"/>
    <property type="evidence" value="ECO:0007669"/>
    <property type="project" value="UniProtKB-EC"/>
</dbReference>
<evidence type="ECO:0000256" key="4">
    <source>
        <dbReference type="ARBA" id="ARBA00022676"/>
    </source>
</evidence>
<evidence type="ECO:0000256" key="8">
    <source>
        <dbReference type="ARBA" id="ARBA00022840"/>
    </source>
</evidence>
<dbReference type="InterPro" id="IPR014876">
    <property type="entry name" value="DEK_C"/>
</dbReference>
<dbReference type="GO" id="GO:0016459">
    <property type="term" value="C:myosin complex"/>
    <property type="evidence" value="ECO:0007669"/>
    <property type="project" value="UniProtKB-KW"/>
</dbReference>
<dbReference type="InterPro" id="IPR001609">
    <property type="entry name" value="Myosin_head_motor_dom-like"/>
</dbReference>
<feature type="transmembrane region" description="Helical" evidence="18">
    <location>
        <begin position="923"/>
        <end position="940"/>
    </location>
</feature>
<dbReference type="Pfam" id="PF00063">
    <property type="entry name" value="Myosin_head"/>
    <property type="match status" value="1"/>
</dbReference>
<keyword evidence="5" id="KW-0808">Transferase</keyword>
<dbReference type="GO" id="GO:0005524">
    <property type="term" value="F:ATP binding"/>
    <property type="evidence" value="ECO:0007669"/>
    <property type="project" value="UniProtKB-UniRule"/>
</dbReference>
<protein>
    <recommendedName>
        <fullName evidence="2">chitin synthase</fullName>
        <ecNumber evidence="2">2.4.1.16</ecNumber>
    </recommendedName>
</protein>
<comment type="caution">
    <text evidence="21">The sequence shown here is derived from an EMBL/GenBank/DDBJ whole genome shotgun (WGS) entry which is preliminary data.</text>
</comment>
<dbReference type="Pfam" id="PF08766">
    <property type="entry name" value="DEK_C"/>
    <property type="match status" value="1"/>
</dbReference>
<feature type="transmembrane region" description="Helical" evidence="18">
    <location>
        <begin position="1679"/>
        <end position="1702"/>
    </location>
</feature>
<dbReference type="InterPro" id="IPR027417">
    <property type="entry name" value="P-loop_NTPase"/>
</dbReference>
<dbReference type="GO" id="GO:0005886">
    <property type="term" value="C:plasma membrane"/>
    <property type="evidence" value="ECO:0007669"/>
    <property type="project" value="UniProtKB-SubCell"/>
</dbReference>
<feature type="compositionally biased region" description="Basic and acidic residues" evidence="17">
    <location>
        <begin position="1753"/>
        <end position="1766"/>
    </location>
</feature>
<dbReference type="InterPro" id="IPR036961">
    <property type="entry name" value="Kinesin_motor_dom_sf"/>
</dbReference>
<dbReference type="GO" id="GO:0003774">
    <property type="term" value="F:cytoskeletal motor activity"/>
    <property type="evidence" value="ECO:0007669"/>
    <property type="project" value="UniProtKB-UniRule"/>
</dbReference>
<keyword evidence="9 18" id="KW-1133">Transmembrane helix</keyword>
<evidence type="ECO:0000256" key="15">
    <source>
        <dbReference type="ARBA" id="ARBA00048014"/>
    </source>
</evidence>
<dbReference type="Gene3D" id="1.10.10.60">
    <property type="entry name" value="Homeodomain-like"/>
    <property type="match status" value="1"/>
</dbReference>
<dbReference type="PROSITE" id="PS51998">
    <property type="entry name" value="DEK_C"/>
    <property type="match status" value="1"/>
</dbReference>
<dbReference type="GO" id="GO:0031505">
    <property type="term" value="P:fungal-type cell wall organization"/>
    <property type="evidence" value="ECO:0007669"/>
    <property type="project" value="TreeGrafter"/>
</dbReference>
<evidence type="ECO:0000259" key="19">
    <source>
        <dbReference type="PROSITE" id="PS51456"/>
    </source>
</evidence>
<dbReference type="InterPro" id="IPR036037">
    <property type="entry name" value="MYSc_Myo17"/>
</dbReference>
<feature type="transmembrane region" description="Helical" evidence="18">
    <location>
        <begin position="961"/>
        <end position="977"/>
    </location>
</feature>
<evidence type="ECO:0000256" key="10">
    <source>
        <dbReference type="ARBA" id="ARBA00023123"/>
    </source>
</evidence>
<keyword evidence="8 16" id="KW-0067">ATP-binding</keyword>
<feature type="transmembrane region" description="Helical" evidence="18">
    <location>
        <begin position="1654"/>
        <end position="1672"/>
    </location>
</feature>
<dbReference type="PROSITE" id="PS51456">
    <property type="entry name" value="MYOSIN_MOTOR"/>
    <property type="match status" value="1"/>
</dbReference>
<dbReference type="SUPFAM" id="SSF55856">
    <property type="entry name" value="Cytochrome b5-like heme/steroid binding domain"/>
    <property type="match status" value="1"/>
</dbReference>
<keyword evidence="11 18" id="KW-0472">Membrane</keyword>
<sequence length="2010" mass="222550">MAANTTQATASGDLADLVSASQQATIYPNDDAILAVLQARFRADLPYSRIGSSNLVAVNPYKTLASLNDASARDYEERCYKDTSLPMVDSPRSLQPHLYDFAARLYLLMRRRLESQAIIARGITGSGKSSSLRLLLSQILRLSAHTKRETRVADQIRALGTVLDSFGNAKTLMNPNASRHGRYLELHFTDKGRINSAKVLTYGLDKFRLNKLSHEERTYHVFYQLLAGTTPQERDALMVEDASDYALLASSGCYRLPSGPFSDDSIAMEDLRAAMRTLGFKQKHMTSIFSLLVAILLLGNLQFADPDAKDVAAYIANPQVLDHAARLLGVSAEDLSQVLTAKTSYVRKELYTVLLNAEQAAGQRDHCVRDLYAILFAFVVETANHRLAPNPKDPPAPTQIILLDQPGFQTRGPSGTTSVALTGAPPLISAYGQNGFEEFCVNFNDELLHSYFIRNSFENIGFNGQIASDGITLPNISTMDNSACVELLRGAQLSERSQRKPGGLLGVVNKACSSYKSGKGNERRDEDLLQELGSKFGVHTSYVASPSVGGAQDRFLFGINHYAGSASYDIQGFVEKDSDLLDSAYVTLLRGSTDAFVSKLLSGPSLAAERHNKDENIIVQAQVSSRPLRQPTPILSPDGTLPTDSHARLDPSKTYPVTAQLNFTASELFASIDRTHLWTISCIRPNDSSSPNSFDKRRVKNQIRALLLPDLVARKSVEYVVDYELGAFCERYVPRMRGSNEERITQCVRSNGWKEGVDYAVGHRCIWLAYLAWKIVEDQVRAAEKEQGKLSGEMEEEEGGAGEDFETEYTHQEGGIGLGGGTQSVYYGGGVSESADNLLTMNNGGGNGRYGGGGLATPNLSKGGTGEGAWSDWDQKSPSLLGGGGGGGNGPPYNSPGMPAKEMVVKEAPNAVEEVPTTRSRRVWLWIVMLVTFWIPNFMLKWMGRMKRPDVQLAWREKITIFWLIFLLNGIVVFYIVEFGRLLCPTYDKAWNIDELGGHLGNNDYFVAVQGVVYDATNFVFGDHSDIANLQSNTPDVLDSLAGQDLTPYFPVPLTLGCPGLVEDENMVLTVKNTSSIVQPLAVHRSGRAANGQSRALNTDDWYTTRFLPKMKEFKKGPLVWDWERIEGYAQDQDIQKIWAVWDKSLIDLTDYVNTINVNSGATQYQFLDQSISDVFRQRVGQDVTKPLKDALDKLDPTKRAQHVNCLKNVFYAGETDFRKTSRCQVQNYVLLIASGILMSSMGLKFLAALQLGSKRNPENQDKFVLCQVPCYTEGEDSLRRTIDSLAALDYDDKRKLIFIICDGNIIGSGNDRTTPRIVLDILGVDPKLDPEPLMFKSVGEGSRAINYGKIYSGLYEFEGHVVPYMVVVKVGKPTERSKPGNRGKRDSQILLMHYLNRVHFDAPMSPLELEVYHQMRNVIGIDPAFYEYIFTVDADTTVTPGSLNRLVASCADDSSIIGICGETKLENEEGSWWTMIQVYEYYISHHLSKAFESLFGSVTCLPGCFSLYRIRTADKGRPIIISNRIIDEYAEPNVDTLHKKNLFSLGEDRYLTTLMMKHFPTFKTKFCPDAVAHTMAPESWRVLFSQRRRWINSTVHNLCELVLLPELFGFCCFSMRFFVFIDLLSTLILPATVVYLLYLVITVATRAAAFPRIAIIMLAVVYGLQAIIFILKREFMLVGWMVVYIASYPVYSFFLPVYSFWCMDEFSWGNTRVVVGEGKEKKVLMSEEEKFDESMIPLKKFSEYEAEAWETGTRHSDETGYDSKPHSRYGGQGGPQSEESRHTGYHQASHAGDYYRDTNLTYNNSSNPNLRLGPKSQASHSNLSHQSGLAPAQQMSQYGGGVPPQLPFMPFGAGGPPSAPGSDYGGGNGTPMMPMMPPLGYQGTGSMYGMPMGMNMGMMGGGSVHGSQVGGFGGGPQPMNPFAGQAAQRPMSTFSFATSVNPFAGPSMSENPTDEELFQALRNYLSTQDLMSVTKKTAREAMAARFPKADLSSRKDFLNQSIDRILSES</sequence>
<evidence type="ECO:0000256" key="18">
    <source>
        <dbReference type="SAM" id="Phobius"/>
    </source>
</evidence>
<keyword evidence="4" id="KW-0328">Glycosyltransferase</keyword>
<comment type="similarity">
    <text evidence="16">Belongs to the TRAFAC class myosin-kinesin ATPase superfamily. Myosin family.</text>
</comment>
<feature type="region of interest" description="Actin-binding" evidence="16">
    <location>
        <begin position="665"/>
        <end position="687"/>
    </location>
</feature>
<evidence type="ECO:0000256" key="5">
    <source>
        <dbReference type="ARBA" id="ARBA00022679"/>
    </source>
</evidence>
<dbReference type="GO" id="GO:0006031">
    <property type="term" value="P:chitin biosynthetic process"/>
    <property type="evidence" value="ECO:0007669"/>
    <property type="project" value="TreeGrafter"/>
</dbReference>
<organism evidence="21 22">
    <name type="scientific">Agaricus bisporus var. burnettii</name>
    <dbReference type="NCBI Taxonomy" id="192524"/>
    <lineage>
        <taxon>Eukaryota</taxon>
        <taxon>Fungi</taxon>
        <taxon>Dikarya</taxon>
        <taxon>Basidiomycota</taxon>
        <taxon>Agaricomycotina</taxon>
        <taxon>Agaricomycetes</taxon>
        <taxon>Agaricomycetidae</taxon>
        <taxon>Agaricales</taxon>
        <taxon>Agaricineae</taxon>
        <taxon>Agaricaceae</taxon>
        <taxon>Agaricus</taxon>
    </lineage>
</organism>
<dbReference type="SUPFAM" id="SSF109715">
    <property type="entry name" value="DEK C-terminal domain"/>
    <property type="match status" value="1"/>
</dbReference>
<dbReference type="Pfam" id="PF03142">
    <property type="entry name" value="Chitin_synth_2"/>
    <property type="match status" value="1"/>
</dbReference>
<reference evidence="21 22" key="1">
    <citation type="journal article" name="Sci. Rep.">
        <title>Telomere-to-telomere assembled and centromere annotated genomes of the two main subspecies of the button mushroom Agaricus bisporus reveal especially polymorphic chromosome ends.</title>
        <authorList>
            <person name="Sonnenberg A.S.M."/>
            <person name="Sedaghat-Telgerd N."/>
            <person name="Lavrijssen B."/>
            <person name="Ohm R.A."/>
            <person name="Hendrickx P.M."/>
            <person name="Scholtmeijer K."/>
            <person name="Baars J.J.P."/>
            <person name="van Peer A."/>
        </authorList>
    </citation>
    <scope>NUCLEOTIDE SEQUENCE [LARGE SCALE GENOMIC DNA]</scope>
    <source>
        <strain evidence="21 22">H119_p4</strain>
    </source>
</reference>
<feature type="compositionally biased region" description="Polar residues" evidence="17">
    <location>
        <begin position="1799"/>
        <end position="1810"/>
    </location>
</feature>
<feature type="transmembrane region" description="Helical" evidence="18">
    <location>
        <begin position="1618"/>
        <end position="1642"/>
    </location>
</feature>
<evidence type="ECO:0000256" key="1">
    <source>
        <dbReference type="ARBA" id="ARBA00004651"/>
    </source>
</evidence>
<dbReference type="Gene3D" id="1.10.10.820">
    <property type="match status" value="1"/>
</dbReference>
<dbReference type="Gene3D" id="3.40.850.10">
    <property type="entry name" value="Kinesin motor domain"/>
    <property type="match status" value="1"/>
</dbReference>
<evidence type="ECO:0000256" key="14">
    <source>
        <dbReference type="ARBA" id="ARBA00023203"/>
    </source>
</evidence>
<dbReference type="InterPro" id="IPR036400">
    <property type="entry name" value="Cyt_B5-like_heme/steroid_sf"/>
</dbReference>
<dbReference type="Gene3D" id="1.20.58.530">
    <property type="match status" value="1"/>
</dbReference>
<dbReference type="GO" id="GO:0030428">
    <property type="term" value="C:cell septum"/>
    <property type="evidence" value="ECO:0007669"/>
    <property type="project" value="TreeGrafter"/>
</dbReference>
<keyword evidence="10 16" id="KW-0518">Myosin</keyword>
<keyword evidence="13" id="KW-0325">Glycoprotein</keyword>
<evidence type="ECO:0000256" key="11">
    <source>
        <dbReference type="ARBA" id="ARBA00023136"/>
    </source>
</evidence>
<evidence type="ECO:0000313" key="22">
    <source>
        <dbReference type="Proteomes" id="UP000629468"/>
    </source>
</evidence>
<evidence type="ECO:0000256" key="3">
    <source>
        <dbReference type="ARBA" id="ARBA00022475"/>
    </source>
</evidence>
<dbReference type="SMART" id="SM00242">
    <property type="entry name" value="MYSc"/>
    <property type="match status" value="1"/>
</dbReference>
<dbReference type="EC" id="2.4.1.16" evidence="2"/>
<keyword evidence="7 16" id="KW-0547">Nucleotide-binding</keyword>
<comment type="subcellular location">
    <subcellularLocation>
        <location evidence="1">Cell membrane</location>
        <topology evidence="1">Multi-pass membrane protein</topology>
    </subcellularLocation>
</comment>
<comment type="catalytic activity">
    <reaction evidence="15">
        <text>[(1-&gt;4)-N-acetyl-beta-D-glucosaminyl](n) + UDP-N-acetyl-alpha-D-glucosamine = [(1-&gt;4)-N-acetyl-beta-D-glucosaminyl](n+1) + UDP + H(+)</text>
        <dbReference type="Rhea" id="RHEA:16637"/>
        <dbReference type="Rhea" id="RHEA-COMP:9593"/>
        <dbReference type="Rhea" id="RHEA-COMP:9595"/>
        <dbReference type="ChEBI" id="CHEBI:15378"/>
        <dbReference type="ChEBI" id="CHEBI:17029"/>
        <dbReference type="ChEBI" id="CHEBI:57705"/>
        <dbReference type="ChEBI" id="CHEBI:58223"/>
        <dbReference type="EC" id="2.4.1.16"/>
    </reaction>
</comment>
<dbReference type="Gene3D" id="1.20.120.720">
    <property type="entry name" value="Myosin VI head, motor domain, U50 subdomain"/>
    <property type="match status" value="1"/>
</dbReference>
<dbReference type="InterPro" id="IPR029044">
    <property type="entry name" value="Nucleotide-diphossugar_trans"/>
</dbReference>
<dbReference type="EMBL" id="JABXXO010000006">
    <property type="protein sequence ID" value="KAF7775634.1"/>
    <property type="molecule type" value="Genomic_DNA"/>
</dbReference>
<dbReference type="CDD" id="cd04190">
    <property type="entry name" value="Chitin_synth_C"/>
    <property type="match status" value="1"/>
</dbReference>
<dbReference type="GO" id="GO:0003779">
    <property type="term" value="F:actin binding"/>
    <property type="evidence" value="ECO:0007669"/>
    <property type="project" value="UniProtKB-KW"/>
</dbReference>
<dbReference type="InterPro" id="IPR004835">
    <property type="entry name" value="Chitin_synth"/>
</dbReference>
<keyword evidence="14 16" id="KW-0009">Actin-binding</keyword>
<feature type="binding site" evidence="16">
    <location>
        <begin position="122"/>
        <end position="129"/>
    </location>
    <ligand>
        <name>ATP</name>
        <dbReference type="ChEBI" id="CHEBI:30616"/>
    </ligand>
</feature>
<feature type="compositionally biased region" description="Polar residues" evidence="17">
    <location>
        <begin position="1817"/>
        <end position="1838"/>
    </location>
</feature>
<dbReference type="Gene3D" id="3.90.550.10">
    <property type="entry name" value="Spore Coat Polysaccharide Biosynthesis Protein SpsA, Chain A"/>
    <property type="match status" value="1"/>
</dbReference>
<gene>
    <name evidence="21" type="ORF">Agabi119p4_4027</name>
</gene>
<evidence type="ECO:0000256" key="2">
    <source>
        <dbReference type="ARBA" id="ARBA00012543"/>
    </source>
</evidence>
<dbReference type="Pfam" id="PF00173">
    <property type="entry name" value="Cyt-b5"/>
    <property type="match status" value="1"/>
</dbReference>
<dbReference type="Proteomes" id="UP000629468">
    <property type="component" value="Unassembled WGS sequence"/>
</dbReference>
<evidence type="ECO:0000256" key="12">
    <source>
        <dbReference type="ARBA" id="ARBA00023175"/>
    </source>
</evidence>
<feature type="region of interest" description="Disordered" evidence="17">
    <location>
        <begin position="855"/>
        <end position="895"/>
    </location>
</feature>
<evidence type="ECO:0000256" key="6">
    <source>
        <dbReference type="ARBA" id="ARBA00022692"/>
    </source>
</evidence>
<evidence type="ECO:0000256" key="16">
    <source>
        <dbReference type="PROSITE-ProRule" id="PRU00782"/>
    </source>
</evidence>
<dbReference type="PANTHER" id="PTHR22914">
    <property type="entry name" value="CHITIN SYNTHASE"/>
    <property type="match status" value="1"/>
</dbReference>
<evidence type="ECO:0000256" key="7">
    <source>
        <dbReference type="ARBA" id="ARBA00022741"/>
    </source>
</evidence>
<name>A0A8H7KGK7_AGABI</name>
<evidence type="ECO:0000259" key="20">
    <source>
        <dbReference type="PROSITE" id="PS51998"/>
    </source>
</evidence>
<evidence type="ECO:0000256" key="9">
    <source>
        <dbReference type="ARBA" id="ARBA00022989"/>
    </source>
</evidence>
<feature type="domain" description="Myosin motor" evidence="19">
    <location>
        <begin position="17"/>
        <end position="781"/>
    </location>
</feature>
<evidence type="ECO:0000256" key="13">
    <source>
        <dbReference type="ARBA" id="ARBA00023180"/>
    </source>
</evidence>
<feature type="domain" description="DEK-C" evidence="20">
    <location>
        <begin position="1952"/>
        <end position="2008"/>
    </location>
</feature>
<keyword evidence="6 18" id="KW-0812">Transmembrane</keyword>
<dbReference type="SUPFAM" id="SSF53448">
    <property type="entry name" value="Nucleotide-diphospho-sugar transferases"/>
    <property type="match status" value="1"/>
</dbReference>
<proteinExistence type="inferred from homology"/>
<accession>A0A8H7KGK7</accession>
<keyword evidence="3" id="KW-1003">Cell membrane</keyword>
<feature type="compositionally biased region" description="Gly residues" evidence="17">
    <location>
        <begin position="881"/>
        <end position="890"/>
    </location>
</feature>
<feature type="region of interest" description="Disordered" evidence="17">
    <location>
        <begin position="1753"/>
        <end position="1848"/>
    </location>
</feature>
<dbReference type="PRINTS" id="PR00193">
    <property type="entry name" value="MYOSINHEAVY"/>
</dbReference>
<dbReference type="SUPFAM" id="SSF52540">
    <property type="entry name" value="P-loop containing nucleoside triphosphate hydrolases"/>
    <property type="match status" value="1"/>
</dbReference>
<keyword evidence="12 16" id="KW-0505">Motor protein</keyword>
<evidence type="ECO:0000313" key="21">
    <source>
        <dbReference type="EMBL" id="KAF7775634.1"/>
    </source>
</evidence>
<evidence type="ECO:0000256" key="17">
    <source>
        <dbReference type="SAM" id="MobiDB-lite"/>
    </source>
</evidence>
<dbReference type="CDD" id="cd14879">
    <property type="entry name" value="MYSc_Myo17"/>
    <property type="match status" value="1"/>
</dbReference>
<dbReference type="InterPro" id="IPR001199">
    <property type="entry name" value="Cyt_B5-like_heme/steroid-bd"/>
</dbReference>